<dbReference type="AlphaFoldDB" id="A0A6L2LDD0"/>
<dbReference type="GO" id="GO:0003964">
    <property type="term" value="F:RNA-directed DNA polymerase activity"/>
    <property type="evidence" value="ECO:0007669"/>
    <property type="project" value="UniProtKB-KW"/>
</dbReference>
<reference evidence="1" key="1">
    <citation type="journal article" date="2019" name="Sci. Rep.">
        <title>Draft genome of Tanacetum cinerariifolium, the natural source of mosquito coil.</title>
        <authorList>
            <person name="Yamashiro T."/>
            <person name="Shiraishi A."/>
            <person name="Satake H."/>
            <person name="Nakayama K."/>
        </authorList>
    </citation>
    <scope>NUCLEOTIDE SEQUENCE</scope>
</reference>
<accession>A0A6L2LDD0</accession>
<organism evidence="1">
    <name type="scientific">Tanacetum cinerariifolium</name>
    <name type="common">Dalmatian daisy</name>
    <name type="synonym">Chrysanthemum cinerariifolium</name>
    <dbReference type="NCBI Taxonomy" id="118510"/>
    <lineage>
        <taxon>Eukaryota</taxon>
        <taxon>Viridiplantae</taxon>
        <taxon>Streptophyta</taxon>
        <taxon>Embryophyta</taxon>
        <taxon>Tracheophyta</taxon>
        <taxon>Spermatophyta</taxon>
        <taxon>Magnoliopsida</taxon>
        <taxon>eudicotyledons</taxon>
        <taxon>Gunneridae</taxon>
        <taxon>Pentapetalae</taxon>
        <taxon>asterids</taxon>
        <taxon>campanulids</taxon>
        <taxon>Asterales</taxon>
        <taxon>Asteraceae</taxon>
        <taxon>Asteroideae</taxon>
        <taxon>Anthemideae</taxon>
        <taxon>Anthemidinae</taxon>
        <taxon>Tanacetum</taxon>
    </lineage>
</organism>
<gene>
    <name evidence="1" type="ORF">Tci_031137</name>
</gene>
<protein>
    <submittedName>
        <fullName evidence="1">RNA-directed DNA polymerase, eukaryota, reverse transcriptase zinc-binding domain protein</fullName>
    </submittedName>
</protein>
<name>A0A6L2LDD0_TANCI</name>
<evidence type="ECO:0000313" key="1">
    <source>
        <dbReference type="EMBL" id="GEU59159.1"/>
    </source>
</evidence>
<proteinExistence type="predicted"/>
<sequence length="214" mass="24540">MAARKIFNDCMMEDFQDESNNLEDENMAASKEFTVYTQQGFYAVTNFQDEEAGSINDDEEYKERMCKFHGMTYKKLPPITIEKFEITSYTVALAGNNKKESNVTSSYCLRRRDKELFTIFNRTIYGAVNVIGDLVNEVQSAFVAERQILDGPFILNEARSLKGTSINVMDLIRLKLGNGDSSSFWEDTWYAGGVIKELFPRLYALELHKHATVR</sequence>
<keyword evidence="1" id="KW-0808">Transferase</keyword>
<dbReference type="EMBL" id="BKCJ010004122">
    <property type="protein sequence ID" value="GEU59159.1"/>
    <property type="molecule type" value="Genomic_DNA"/>
</dbReference>
<keyword evidence="1" id="KW-0695">RNA-directed DNA polymerase</keyword>
<keyword evidence="1" id="KW-0548">Nucleotidyltransferase</keyword>
<feature type="non-terminal residue" evidence="1">
    <location>
        <position position="214"/>
    </location>
</feature>
<comment type="caution">
    <text evidence="1">The sequence shown here is derived from an EMBL/GenBank/DDBJ whole genome shotgun (WGS) entry which is preliminary data.</text>
</comment>